<sequence length="58" mass="6597">MFKFTQLPLSYPYYSCISKRVKMVSIAFKTKTKGTIQHLAIDTTELKAYDGGEMVSKT</sequence>
<evidence type="ECO:0000313" key="3">
    <source>
        <dbReference type="Proteomes" id="UP000218160"/>
    </source>
</evidence>
<accession>A0A291B8N1</accession>
<organism evidence="2 3">
    <name type="scientific">Candidatus Enterovibrio altilux</name>
    <dbReference type="NCBI Taxonomy" id="1927128"/>
    <lineage>
        <taxon>Bacteria</taxon>
        <taxon>Pseudomonadati</taxon>
        <taxon>Pseudomonadota</taxon>
        <taxon>Gammaproteobacteria</taxon>
        <taxon>Vibrionales</taxon>
        <taxon>Vibrionaceae</taxon>
        <taxon>Enterovibrio</taxon>
    </lineage>
</organism>
<protein>
    <submittedName>
        <fullName evidence="2">Mobile element protein</fullName>
    </submittedName>
</protein>
<dbReference type="Proteomes" id="UP000218160">
    <property type="component" value="Chromosome 1"/>
</dbReference>
<reference evidence="3" key="1">
    <citation type="submission" date="2017-04" db="EMBL/GenBank/DDBJ databases">
        <title>Genome evolution of the luminous symbionts of deep sea anglerfish.</title>
        <authorList>
            <person name="Hendry T.A."/>
        </authorList>
    </citation>
    <scope>NUCLEOTIDE SEQUENCE [LARGE SCALE GENOMIC DNA]</scope>
</reference>
<proteinExistence type="predicted"/>
<dbReference type="KEGG" id="elux:BTN50_0818"/>
<dbReference type="EMBL" id="CP020660">
    <property type="protein sequence ID" value="ATF09327.1"/>
    <property type="molecule type" value="Genomic_DNA"/>
</dbReference>
<evidence type="ECO:0000259" key="1">
    <source>
        <dbReference type="Pfam" id="PF13737"/>
    </source>
</evidence>
<gene>
    <name evidence="2" type="ORF">BTN50_0818</name>
</gene>
<dbReference type="InterPro" id="IPR025668">
    <property type="entry name" value="Tnp_DDE_dom"/>
</dbReference>
<feature type="domain" description="Transposase DDE" evidence="1">
    <location>
        <begin position="2"/>
        <end position="49"/>
    </location>
</feature>
<keyword evidence="3" id="KW-1185">Reference proteome</keyword>
<dbReference type="Pfam" id="PF13737">
    <property type="entry name" value="DDE_Tnp_1_5"/>
    <property type="match status" value="1"/>
</dbReference>
<evidence type="ECO:0000313" key="2">
    <source>
        <dbReference type="EMBL" id="ATF09327.1"/>
    </source>
</evidence>
<name>A0A291B8N1_9GAMM</name>
<dbReference type="RefSeq" id="WP_161492932.1">
    <property type="nucleotide sequence ID" value="NZ_CP020660.1"/>
</dbReference>
<dbReference type="AlphaFoldDB" id="A0A291B8N1"/>